<keyword evidence="4" id="KW-1185">Reference proteome</keyword>
<comment type="caution">
    <text evidence="3">The sequence shown here is derived from an EMBL/GenBank/DDBJ whole genome shotgun (WGS) entry which is preliminary data.</text>
</comment>
<evidence type="ECO:0000313" key="3">
    <source>
        <dbReference type="EMBL" id="KAK1599654.1"/>
    </source>
</evidence>
<keyword evidence="2" id="KW-0812">Transmembrane</keyword>
<sequence length="188" mass="20039">MEVACCSGKSMAEASPRTQHSGLGTRRGRLGRGPPGARREQGGRSRSSCQSCSVKVYPASCPGTGIGLPRVLRTYTTSIKPQSQLCVCLALSGSIDKVGYSSCRTVPTSSDILQCTSEEPRSTQSTSNTEQTPVAPFPPIRQRRSTHASGRVVPLHRRPRETYTYVHILAAYIASAFALVSSIPSSPG</sequence>
<organism evidence="3 4">
    <name type="scientific">Colletotrichum navitas</name>
    <dbReference type="NCBI Taxonomy" id="681940"/>
    <lineage>
        <taxon>Eukaryota</taxon>
        <taxon>Fungi</taxon>
        <taxon>Dikarya</taxon>
        <taxon>Ascomycota</taxon>
        <taxon>Pezizomycotina</taxon>
        <taxon>Sordariomycetes</taxon>
        <taxon>Hypocreomycetidae</taxon>
        <taxon>Glomerellales</taxon>
        <taxon>Glomerellaceae</taxon>
        <taxon>Colletotrichum</taxon>
        <taxon>Colletotrichum graminicola species complex</taxon>
    </lineage>
</organism>
<dbReference type="AlphaFoldDB" id="A0AAD8QEJ2"/>
<proteinExistence type="predicted"/>
<dbReference type="RefSeq" id="XP_060420243.1">
    <property type="nucleotide sequence ID" value="XM_060551013.1"/>
</dbReference>
<feature type="compositionally biased region" description="Polar residues" evidence="1">
    <location>
        <begin position="116"/>
        <end position="132"/>
    </location>
</feature>
<dbReference type="EMBL" id="JAHLJV010000002">
    <property type="protein sequence ID" value="KAK1599654.1"/>
    <property type="molecule type" value="Genomic_DNA"/>
</dbReference>
<protein>
    <submittedName>
        <fullName evidence="3">Uncharacterized protein</fullName>
    </submittedName>
</protein>
<dbReference type="Proteomes" id="UP001230504">
    <property type="component" value="Unassembled WGS sequence"/>
</dbReference>
<evidence type="ECO:0000256" key="1">
    <source>
        <dbReference type="SAM" id="MobiDB-lite"/>
    </source>
</evidence>
<feature type="region of interest" description="Disordered" evidence="1">
    <location>
        <begin position="1"/>
        <end position="48"/>
    </location>
</feature>
<evidence type="ECO:0000256" key="2">
    <source>
        <dbReference type="SAM" id="Phobius"/>
    </source>
</evidence>
<accession>A0AAD8QEJ2</accession>
<feature type="transmembrane region" description="Helical" evidence="2">
    <location>
        <begin position="165"/>
        <end position="183"/>
    </location>
</feature>
<name>A0AAD8QEJ2_9PEZI</name>
<reference evidence="3" key="1">
    <citation type="submission" date="2021-06" db="EMBL/GenBank/DDBJ databases">
        <title>Comparative genomics, transcriptomics and evolutionary studies reveal genomic signatures of adaptation to plant cell wall in hemibiotrophic fungi.</title>
        <authorList>
            <consortium name="DOE Joint Genome Institute"/>
            <person name="Baroncelli R."/>
            <person name="Diaz J.F."/>
            <person name="Benocci T."/>
            <person name="Peng M."/>
            <person name="Battaglia E."/>
            <person name="Haridas S."/>
            <person name="Andreopoulos W."/>
            <person name="Labutti K."/>
            <person name="Pangilinan J."/>
            <person name="Floch G.L."/>
            <person name="Makela M.R."/>
            <person name="Henrissat B."/>
            <person name="Grigoriev I.V."/>
            <person name="Crouch J.A."/>
            <person name="De Vries R.P."/>
            <person name="Sukno S.A."/>
            <person name="Thon M.R."/>
        </authorList>
    </citation>
    <scope>NUCLEOTIDE SEQUENCE</scope>
    <source>
        <strain evidence="3">CBS 125086</strain>
    </source>
</reference>
<gene>
    <name evidence="3" type="ORF">LY79DRAFT_146534</name>
</gene>
<evidence type="ECO:0000313" key="4">
    <source>
        <dbReference type="Proteomes" id="UP001230504"/>
    </source>
</evidence>
<dbReference type="GeneID" id="85435253"/>
<keyword evidence="2" id="KW-0472">Membrane</keyword>
<feature type="region of interest" description="Disordered" evidence="1">
    <location>
        <begin position="116"/>
        <end position="154"/>
    </location>
</feature>
<keyword evidence="2" id="KW-1133">Transmembrane helix</keyword>